<dbReference type="Pfam" id="PF01381">
    <property type="entry name" value="HTH_3"/>
    <property type="match status" value="1"/>
</dbReference>
<dbReference type="Proteomes" id="UP000034048">
    <property type="component" value="Unassembled WGS sequence"/>
</dbReference>
<organism evidence="2 3">
    <name type="scientific">Candidatus Falkowbacteria bacterium GW2011_GWA2_39_24</name>
    <dbReference type="NCBI Taxonomy" id="1618634"/>
    <lineage>
        <taxon>Bacteria</taxon>
        <taxon>Candidatus Falkowiibacteriota</taxon>
    </lineage>
</organism>
<proteinExistence type="predicted"/>
<evidence type="ECO:0000313" key="2">
    <source>
        <dbReference type="EMBL" id="KKR15448.1"/>
    </source>
</evidence>
<feature type="domain" description="HTH cro/C1-type" evidence="1">
    <location>
        <begin position="30"/>
        <end position="84"/>
    </location>
</feature>
<protein>
    <submittedName>
        <fullName evidence="2">DNA-binding helix-turn-helix protein</fullName>
    </submittedName>
</protein>
<name>A0A0G0NIW7_9BACT</name>
<dbReference type="CDD" id="cd00093">
    <property type="entry name" value="HTH_XRE"/>
    <property type="match status" value="1"/>
</dbReference>
<dbReference type="PANTHER" id="PTHR43236:SF1">
    <property type="entry name" value="BLL7220 PROTEIN"/>
    <property type="match status" value="1"/>
</dbReference>
<keyword evidence="2" id="KW-0238">DNA-binding</keyword>
<reference evidence="2 3" key="1">
    <citation type="journal article" date="2015" name="Nature">
        <title>rRNA introns, odd ribosomes, and small enigmatic genomes across a large radiation of phyla.</title>
        <authorList>
            <person name="Brown C.T."/>
            <person name="Hug L.A."/>
            <person name="Thomas B.C."/>
            <person name="Sharon I."/>
            <person name="Castelle C.J."/>
            <person name="Singh A."/>
            <person name="Wilkins M.J."/>
            <person name="Williams K.H."/>
            <person name="Banfield J.F."/>
        </authorList>
    </citation>
    <scope>NUCLEOTIDE SEQUENCE [LARGE SCALE GENOMIC DNA]</scope>
</reference>
<evidence type="ECO:0000259" key="1">
    <source>
        <dbReference type="PROSITE" id="PS50943"/>
    </source>
</evidence>
<dbReference type="InterPro" id="IPR052345">
    <property type="entry name" value="Rad_response_metalloprotease"/>
</dbReference>
<dbReference type="PATRIC" id="fig|1618634.3.peg.7"/>
<dbReference type="PROSITE" id="PS50943">
    <property type="entry name" value="HTH_CROC1"/>
    <property type="match status" value="1"/>
</dbReference>
<dbReference type="EMBL" id="LBWS01000001">
    <property type="protein sequence ID" value="KKR15448.1"/>
    <property type="molecule type" value="Genomic_DNA"/>
</dbReference>
<dbReference type="InterPro" id="IPR010982">
    <property type="entry name" value="Lambda_DNA-bd_dom_sf"/>
</dbReference>
<dbReference type="GO" id="GO:0003677">
    <property type="term" value="F:DNA binding"/>
    <property type="evidence" value="ECO:0007669"/>
    <property type="project" value="UniProtKB-KW"/>
</dbReference>
<gene>
    <name evidence="2" type="ORF">UT42_C0001G0005</name>
</gene>
<accession>A0A0G0NIW7</accession>
<comment type="caution">
    <text evidence="2">The sequence shown here is derived from an EMBL/GenBank/DDBJ whole genome shotgun (WGS) entry which is preliminary data.</text>
</comment>
<dbReference type="Gene3D" id="1.10.260.40">
    <property type="entry name" value="lambda repressor-like DNA-binding domains"/>
    <property type="match status" value="1"/>
</dbReference>
<dbReference type="AlphaFoldDB" id="A0A0G0NIW7"/>
<dbReference type="SMART" id="SM00530">
    <property type="entry name" value="HTH_XRE"/>
    <property type="match status" value="1"/>
</dbReference>
<evidence type="ECO:0000313" key="3">
    <source>
        <dbReference type="Proteomes" id="UP000034048"/>
    </source>
</evidence>
<sequence length="86" mass="9918">MGYTTIGYTIQIDMSKSIYSKEYKNIIEKLKTARLNAGLKQEDVASKLKKPQSYISKIERGERRVDAAELKELAKILKKDINYFLS</sequence>
<dbReference type="InterPro" id="IPR001387">
    <property type="entry name" value="Cro/C1-type_HTH"/>
</dbReference>
<dbReference type="PANTHER" id="PTHR43236">
    <property type="entry name" value="ANTITOXIN HIGA1"/>
    <property type="match status" value="1"/>
</dbReference>
<dbReference type="SUPFAM" id="SSF47413">
    <property type="entry name" value="lambda repressor-like DNA-binding domains"/>
    <property type="match status" value="1"/>
</dbReference>